<keyword evidence="4 5" id="KW-0472">Membrane</keyword>
<dbReference type="AlphaFoldDB" id="A0A5C2S015"/>
<keyword evidence="5" id="KW-0949">S-adenosyl-L-methionine</keyword>
<protein>
    <recommendedName>
        <fullName evidence="5">Protein-S-isoprenylcysteine O-methyltransferase</fullName>
        <ecNumber evidence="5">2.1.1.100</ecNumber>
    </recommendedName>
</protein>
<dbReference type="InterPro" id="IPR007269">
    <property type="entry name" value="ICMT_MeTrfase"/>
</dbReference>
<organism evidence="6 7">
    <name type="scientific">Lentinus tigrinus ALCF2SS1-6</name>
    <dbReference type="NCBI Taxonomy" id="1328759"/>
    <lineage>
        <taxon>Eukaryota</taxon>
        <taxon>Fungi</taxon>
        <taxon>Dikarya</taxon>
        <taxon>Basidiomycota</taxon>
        <taxon>Agaricomycotina</taxon>
        <taxon>Agaricomycetes</taxon>
        <taxon>Polyporales</taxon>
        <taxon>Polyporaceae</taxon>
        <taxon>Lentinus</taxon>
    </lineage>
</organism>
<dbReference type="EMBL" id="ML122287">
    <property type="protein sequence ID" value="RPD56598.1"/>
    <property type="molecule type" value="Genomic_DNA"/>
</dbReference>
<keyword evidence="5" id="KW-0489">Methyltransferase</keyword>
<reference evidence="6" key="1">
    <citation type="journal article" date="2018" name="Genome Biol. Evol.">
        <title>Genomics and development of Lentinus tigrinus, a white-rot wood-decaying mushroom with dimorphic fruiting bodies.</title>
        <authorList>
            <person name="Wu B."/>
            <person name="Xu Z."/>
            <person name="Knudson A."/>
            <person name="Carlson A."/>
            <person name="Chen N."/>
            <person name="Kovaka S."/>
            <person name="LaButti K."/>
            <person name="Lipzen A."/>
            <person name="Pennachio C."/>
            <person name="Riley R."/>
            <person name="Schakwitz W."/>
            <person name="Umezawa K."/>
            <person name="Ohm R.A."/>
            <person name="Grigoriev I.V."/>
            <person name="Nagy L.G."/>
            <person name="Gibbons J."/>
            <person name="Hibbett D."/>
        </authorList>
    </citation>
    <scope>NUCLEOTIDE SEQUENCE [LARGE SCALE GENOMIC DNA]</scope>
    <source>
        <strain evidence="6">ALCF2SS1-6</strain>
    </source>
</reference>
<evidence type="ECO:0000256" key="5">
    <source>
        <dbReference type="RuleBase" id="RU362022"/>
    </source>
</evidence>
<comment type="similarity">
    <text evidence="5">Belongs to the class VI-like SAM-binding methyltransferase superfamily. Isoprenylcysteine carboxyl methyltransferase family.</text>
</comment>
<dbReference type="GO" id="GO:0005789">
    <property type="term" value="C:endoplasmic reticulum membrane"/>
    <property type="evidence" value="ECO:0007669"/>
    <property type="project" value="UniProtKB-SubCell"/>
</dbReference>
<keyword evidence="2 5" id="KW-0812">Transmembrane</keyword>
<dbReference type="PANTHER" id="PTHR12714:SF9">
    <property type="entry name" value="PROTEIN-S-ISOPRENYLCYSTEINE O-METHYLTRANSFERASE"/>
    <property type="match status" value="1"/>
</dbReference>
<evidence type="ECO:0000256" key="4">
    <source>
        <dbReference type="ARBA" id="ARBA00023136"/>
    </source>
</evidence>
<sequence length="142" mass="16121">LGAALAIAGGWLRVACFRALGSLFTFELTIHPTHKLITDGPYAHVRHPSYTGVYATLLGSTTIMLAPSAWLHEAWLAPSLFAHLGACLAWLFAAFWVTKVTYALRSTNKRVVTEDRELHRVFGEQWEEWAARVRWRLLPWVY</sequence>
<keyword evidence="5" id="KW-0256">Endoplasmic reticulum</keyword>
<comment type="catalytic activity">
    <reaction evidence="5">
        <text>[protein]-C-terminal S-[(2E,6E)-farnesyl]-L-cysteine + S-adenosyl-L-methionine = [protein]-C-terminal S-[(2E,6E)-farnesyl]-L-cysteine methyl ester + S-adenosyl-L-homocysteine</text>
        <dbReference type="Rhea" id="RHEA:21672"/>
        <dbReference type="Rhea" id="RHEA-COMP:12125"/>
        <dbReference type="Rhea" id="RHEA-COMP:12126"/>
        <dbReference type="ChEBI" id="CHEBI:57856"/>
        <dbReference type="ChEBI" id="CHEBI:59789"/>
        <dbReference type="ChEBI" id="CHEBI:90510"/>
        <dbReference type="ChEBI" id="CHEBI:90511"/>
        <dbReference type="EC" id="2.1.1.100"/>
    </reaction>
</comment>
<keyword evidence="7" id="KW-1185">Reference proteome</keyword>
<dbReference type="OrthoDB" id="422086at2759"/>
<dbReference type="Proteomes" id="UP000313359">
    <property type="component" value="Unassembled WGS sequence"/>
</dbReference>
<evidence type="ECO:0000313" key="7">
    <source>
        <dbReference type="Proteomes" id="UP000313359"/>
    </source>
</evidence>
<gene>
    <name evidence="6" type="ORF">L227DRAFT_468488</name>
</gene>
<dbReference type="Gene3D" id="1.20.120.1630">
    <property type="match status" value="1"/>
</dbReference>
<accession>A0A5C2S015</accession>
<comment type="caution">
    <text evidence="5">Lacks conserved residue(s) required for the propagation of feature annotation.</text>
</comment>
<feature type="transmembrane region" description="Helical" evidence="5">
    <location>
        <begin position="76"/>
        <end position="97"/>
    </location>
</feature>
<proteinExistence type="inferred from homology"/>
<dbReference type="PANTHER" id="PTHR12714">
    <property type="entry name" value="PROTEIN-S ISOPRENYLCYSTEINE O-METHYLTRANSFERASE"/>
    <property type="match status" value="1"/>
</dbReference>
<evidence type="ECO:0000256" key="3">
    <source>
        <dbReference type="ARBA" id="ARBA00022989"/>
    </source>
</evidence>
<feature type="non-terminal residue" evidence="6">
    <location>
        <position position="1"/>
    </location>
</feature>
<evidence type="ECO:0000313" key="6">
    <source>
        <dbReference type="EMBL" id="RPD56598.1"/>
    </source>
</evidence>
<comment type="subcellular location">
    <subcellularLocation>
        <location evidence="5">Endoplasmic reticulum membrane</location>
        <topology evidence="5">Multi-pass membrane protein</topology>
    </subcellularLocation>
    <subcellularLocation>
        <location evidence="1">Membrane</location>
        <topology evidence="1">Multi-pass membrane protein</topology>
    </subcellularLocation>
</comment>
<keyword evidence="3 5" id="KW-1133">Transmembrane helix</keyword>
<dbReference type="GO" id="GO:0032259">
    <property type="term" value="P:methylation"/>
    <property type="evidence" value="ECO:0007669"/>
    <property type="project" value="UniProtKB-KW"/>
</dbReference>
<dbReference type="Pfam" id="PF04140">
    <property type="entry name" value="ICMT"/>
    <property type="match status" value="1"/>
</dbReference>
<evidence type="ECO:0000256" key="1">
    <source>
        <dbReference type="ARBA" id="ARBA00004141"/>
    </source>
</evidence>
<evidence type="ECO:0000256" key="2">
    <source>
        <dbReference type="ARBA" id="ARBA00022692"/>
    </source>
</evidence>
<dbReference type="GO" id="GO:0004671">
    <property type="term" value="F:protein C-terminal S-isoprenylcysteine carboxyl O-methyltransferase activity"/>
    <property type="evidence" value="ECO:0007669"/>
    <property type="project" value="UniProtKB-EC"/>
</dbReference>
<keyword evidence="5" id="KW-0808">Transferase</keyword>
<dbReference type="EC" id="2.1.1.100" evidence="5"/>
<feature type="non-terminal residue" evidence="6">
    <location>
        <position position="142"/>
    </location>
</feature>
<name>A0A5C2S015_9APHY</name>
<feature type="transmembrane region" description="Helical" evidence="5">
    <location>
        <begin position="52"/>
        <end position="70"/>
    </location>
</feature>